<accession>A0A5N5UFP8</accession>
<dbReference type="Proteomes" id="UP000326302">
    <property type="component" value="Unassembled WGS sequence"/>
</dbReference>
<reference evidence="6 7" key="1">
    <citation type="submission" date="2019-10" db="EMBL/GenBank/DDBJ databases">
        <title>Unraveling microbial dark matter from salterns through culturing: the case of the genus Halosegnis.</title>
        <authorList>
            <person name="Duran-Viseras A."/>
            <person name="Andrei A.-S."/>
            <person name="Vera-Gargallo B."/>
            <person name="Ghai R."/>
            <person name="Sanchez-Porro C."/>
            <person name="Ventosa A."/>
        </authorList>
    </citation>
    <scope>NUCLEOTIDE SEQUENCE [LARGE SCALE GENOMIC DNA]</scope>
    <source>
        <strain evidence="3 7">F17-44</strain>
        <strain evidence="4 8">F18-79</strain>
        <strain evidence="5 6">F19-13</strain>
    </source>
</reference>
<accession>A0A5N5U9V6</accession>
<accession>A0A5N5UD19</accession>
<dbReference type="RefSeq" id="WP_152120400.1">
    <property type="nucleotide sequence ID" value="NZ_QJOW01000003.1"/>
</dbReference>
<gene>
    <name evidence="4" type="ORF">DM867_04905</name>
    <name evidence="3" type="ORF">DMP03_09290</name>
    <name evidence="5" type="ORF">DP108_08215</name>
</gene>
<dbReference type="InterPro" id="IPR058273">
    <property type="entry name" value="DUF7967"/>
</dbReference>
<dbReference type="OrthoDB" id="156620at2157"/>
<feature type="domain" description="DUF7967" evidence="2">
    <location>
        <begin position="2"/>
        <end position="83"/>
    </location>
</feature>
<protein>
    <recommendedName>
        <fullName evidence="2">DUF7967 domain-containing protein</fullName>
    </recommendedName>
</protein>
<dbReference type="AlphaFoldDB" id="A0A5N5U9V6"/>
<evidence type="ECO:0000256" key="1">
    <source>
        <dbReference type="SAM" id="MobiDB-lite"/>
    </source>
</evidence>
<evidence type="ECO:0000313" key="8">
    <source>
        <dbReference type="Proteomes" id="UP000326865"/>
    </source>
</evidence>
<dbReference type="Proteomes" id="UP000326207">
    <property type="component" value="Unassembled WGS sequence"/>
</dbReference>
<evidence type="ECO:0000259" key="2">
    <source>
        <dbReference type="Pfam" id="PF25921"/>
    </source>
</evidence>
<evidence type="ECO:0000313" key="6">
    <source>
        <dbReference type="Proteomes" id="UP000326207"/>
    </source>
</evidence>
<evidence type="ECO:0000313" key="7">
    <source>
        <dbReference type="Proteomes" id="UP000326302"/>
    </source>
</evidence>
<evidence type="ECO:0000313" key="4">
    <source>
        <dbReference type="EMBL" id="KAB7516457.1"/>
    </source>
</evidence>
<name>A0A5N5U9V6_9EURY</name>
<feature type="region of interest" description="Disordered" evidence="1">
    <location>
        <begin position="54"/>
        <end position="83"/>
    </location>
</feature>
<dbReference type="Pfam" id="PF25921">
    <property type="entry name" value="DUF7967"/>
    <property type="match status" value="1"/>
</dbReference>
<dbReference type="EMBL" id="QKKZ01000001">
    <property type="protein sequence ID" value="KAB7516457.1"/>
    <property type="molecule type" value="Genomic_DNA"/>
</dbReference>
<sequence>MVQCWLVERDYGSRNLITLVYATPDGEQINRKEVPITAIRNGAVTVTAATDVDETDLSAADDPERYRQEVERVRSDHDPDDEL</sequence>
<evidence type="ECO:0000313" key="5">
    <source>
        <dbReference type="EMBL" id="KAB7517554.1"/>
    </source>
</evidence>
<proteinExistence type="predicted"/>
<feature type="compositionally biased region" description="Basic and acidic residues" evidence="1">
    <location>
        <begin position="62"/>
        <end position="77"/>
    </location>
</feature>
<dbReference type="EMBL" id="QJOW01000003">
    <property type="protein sequence ID" value="KAB7515405.1"/>
    <property type="molecule type" value="Genomic_DNA"/>
</dbReference>
<organism evidence="3 7">
    <name type="scientific">Halosegnis rubeus</name>
    <dbReference type="NCBI Taxonomy" id="2212850"/>
    <lineage>
        <taxon>Archaea</taxon>
        <taxon>Methanobacteriati</taxon>
        <taxon>Methanobacteriota</taxon>
        <taxon>Stenosarchaea group</taxon>
        <taxon>Halobacteria</taxon>
        <taxon>Halobacteriales</taxon>
        <taxon>Natronomonadaceae</taxon>
        <taxon>Halosegnis</taxon>
    </lineage>
</organism>
<evidence type="ECO:0000313" key="3">
    <source>
        <dbReference type="EMBL" id="KAB7515405.1"/>
    </source>
</evidence>
<dbReference type="EMBL" id="QMDY01000004">
    <property type="protein sequence ID" value="KAB7517554.1"/>
    <property type="molecule type" value="Genomic_DNA"/>
</dbReference>
<comment type="caution">
    <text evidence="3">The sequence shown here is derived from an EMBL/GenBank/DDBJ whole genome shotgun (WGS) entry which is preliminary data.</text>
</comment>
<keyword evidence="8" id="KW-1185">Reference proteome</keyword>
<dbReference type="Proteomes" id="UP000326865">
    <property type="component" value="Unassembled WGS sequence"/>
</dbReference>